<dbReference type="Pfam" id="PF00587">
    <property type="entry name" value="tRNA-synt_2b"/>
    <property type="match status" value="1"/>
</dbReference>
<dbReference type="HAMAP" id="MF_00184">
    <property type="entry name" value="Thr_tRNA_synth"/>
    <property type="match status" value="1"/>
</dbReference>
<gene>
    <name evidence="13 16" type="primary">thrS</name>
    <name evidence="16" type="ordered locus">DICTH_0883</name>
</gene>
<keyword evidence="7 13" id="KW-0862">Zinc</keyword>
<reference evidence="16 17" key="1">
    <citation type="journal article" date="2014" name="Genome Announc.">
        <title>Complete Genome Sequence of the Extreme Thermophile Dictyoglomus thermophilum H-6-12.</title>
        <authorList>
            <person name="Coil D.A."/>
            <person name="Badger J.H."/>
            <person name="Forberger H.C."/>
            <person name="Riggs F."/>
            <person name="Madupu R."/>
            <person name="Fedorova N."/>
            <person name="Ward N."/>
            <person name="Robb F.T."/>
            <person name="Eisen J.A."/>
        </authorList>
    </citation>
    <scope>NUCLEOTIDE SEQUENCE [LARGE SCALE GENOMIC DNA]</scope>
    <source>
        <strain evidence="17">ATCC 35947 / DSM 3960 / H-6-12</strain>
    </source>
</reference>
<keyword evidence="10 13" id="KW-0648">Protein biosynthesis</keyword>
<dbReference type="InterPro" id="IPR002320">
    <property type="entry name" value="Thr-tRNA-ligase_IIa"/>
</dbReference>
<dbReference type="GO" id="GO:0006435">
    <property type="term" value="P:threonyl-tRNA aminoacylation"/>
    <property type="evidence" value="ECO:0007669"/>
    <property type="project" value="UniProtKB-UniRule"/>
</dbReference>
<dbReference type="STRING" id="309799.DICTH_0883"/>
<feature type="coiled-coil region" evidence="14">
    <location>
        <begin position="130"/>
        <end position="157"/>
    </location>
</feature>
<dbReference type="eggNOG" id="COG0441">
    <property type="taxonomic scope" value="Bacteria"/>
</dbReference>
<dbReference type="InterPro" id="IPR002314">
    <property type="entry name" value="aa-tRNA-synt_IIb"/>
</dbReference>
<comment type="similarity">
    <text evidence="1 13">Belongs to the class-II aminoacyl-tRNA synthetase family.</text>
</comment>
<dbReference type="SUPFAM" id="SSF55186">
    <property type="entry name" value="ThrRS/AlaRS common domain"/>
    <property type="match status" value="1"/>
</dbReference>
<evidence type="ECO:0000259" key="15">
    <source>
        <dbReference type="PROSITE" id="PS50862"/>
    </source>
</evidence>
<evidence type="ECO:0000256" key="7">
    <source>
        <dbReference type="ARBA" id="ARBA00022833"/>
    </source>
</evidence>
<feature type="domain" description="Aminoacyl-transfer RNA synthetases class-II family profile" evidence="15">
    <location>
        <begin position="238"/>
        <end position="530"/>
    </location>
</feature>
<dbReference type="PANTHER" id="PTHR11451">
    <property type="entry name" value="THREONINE-TRNA LIGASE"/>
    <property type="match status" value="1"/>
</dbReference>
<proteinExistence type="inferred from homology"/>
<evidence type="ECO:0000313" key="17">
    <source>
        <dbReference type="Proteomes" id="UP000001733"/>
    </source>
</evidence>
<dbReference type="PANTHER" id="PTHR11451:SF44">
    <property type="entry name" value="THREONINE--TRNA LIGASE, CHLOROPLASTIC_MITOCHONDRIAL 2"/>
    <property type="match status" value="1"/>
</dbReference>
<keyword evidence="8 13" id="KW-0067">ATP-binding</keyword>
<dbReference type="Gene3D" id="3.40.50.800">
    <property type="entry name" value="Anticodon-binding domain"/>
    <property type="match status" value="1"/>
</dbReference>
<feature type="binding site" evidence="13">
    <location>
        <position position="330"/>
    </location>
    <ligand>
        <name>Zn(2+)</name>
        <dbReference type="ChEBI" id="CHEBI:29105"/>
        <note>catalytic</note>
    </ligand>
</feature>
<comment type="caution">
    <text evidence="13">Lacks conserved residue(s) required for the propagation of feature annotation.</text>
</comment>
<feature type="binding site" evidence="13">
    <location>
        <position position="381"/>
    </location>
    <ligand>
        <name>Zn(2+)</name>
        <dbReference type="ChEBI" id="CHEBI:29105"/>
        <note>catalytic</note>
    </ligand>
</feature>
<dbReference type="InterPro" id="IPR012947">
    <property type="entry name" value="tRNA_SAD"/>
</dbReference>
<dbReference type="GO" id="GO:0005737">
    <property type="term" value="C:cytoplasm"/>
    <property type="evidence" value="ECO:0007669"/>
    <property type="project" value="UniProtKB-SubCell"/>
</dbReference>
<dbReference type="GO" id="GO:0004829">
    <property type="term" value="F:threonine-tRNA ligase activity"/>
    <property type="evidence" value="ECO:0007669"/>
    <property type="project" value="UniProtKB-UniRule"/>
</dbReference>
<keyword evidence="14" id="KW-0175">Coiled coil</keyword>
<protein>
    <recommendedName>
        <fullName evidence="13">Threonine--tRNA ligase</fullName>
        <ecNumber evidence="13">6.1.1.3</ecNumber>
    </recommendedName>
    <alternativeName>
        <fullName evidence="13">Threonyl-tRNA synthetase</fullName>
        <shortName evidence="13">ThrRS</shortName>
    </alternativeName>
</protein>
<keyword evidence="4 13" id="KW-0436">Ligase</keyword>
<evidence type="ECO:0000256" key="10">
    <source>
        <dbReference type="ARBA" id="ARBA00022917"/>
    </source>
</evidence>
<dbReference type="SUPFAM" id="SSF55681">
    <property type="entry name" value="Class II aaRS and biotin synthetases"/>
    <property type="match status" value="1"/>
</dbReference>
<keyword evidence="3 13" id="KW-0820">tRNA-binding</keyword>
<dbReference type="SUPFAM" id="SSF52954">
    <property type="entry name" value="Class II aaRS ABD-related"/>
    <property type="match status" value="1"/>
</dbReference>
<dbReference type="Gene3D" id="3.30.930.10">
    <property type="entry name" value="Bira Bifunctional Protein, Domain 2"/>
    <property type="match status" value="1"/>
</dbReference>
<dbReference type="InterPro" id="IPR018163">
    <property type="entry name" value="Thr/Ala-tRNA-synth_IIc_edit"/>
</dbReference>
<evidence type="ECO:0000256" key="12">
    <source>
        <dbReference type="ARBA" id="ARBA00049515"/>
    </source>
</evidence>
<comment type="cofactor">
    <cofactor evidence="13">
        <name>Zn(2+)</name>
        <dbReference type="ChEBI" id="CHEBI:29105"/>
    </cofactor>
    <text evidence="13">Binds 1 zinc ion per subunit.</text>
</comment>
<feature type="binding site" evidence="13">
    <location>
        <position position="507"/>
    </location>
    <ligand>
        <name>Zn(2+)</name>
        <dbReference type="ChEBI" id="CHEBI:29105"/>
        <note>catalytic</note>
    </ligand>
</feature>
<dbReference type="Gene3D" id="3.30.980.10">
    <property type="entry name" value="Threonyl-trna Synthetase, Chain A, domain 2"/>
    <property type="match status" value="1"/>
</dbReference>
<accession>B5YDY7</accession>
<organism evidence="16 17">
    <name type="scientific">Dictyoglomus thermophilum (strain ATCC 35947 / DSM 3960 / H-6-12)</name>
    <dbReference type="NCBI Taxonomy" id="309799"/>
    <lineage>
        <taxon>Bacteria</taxon>
        <taxon>Pseudomonadati</taxon>
        <taxon>Dictyoglomota</taxon>
        <taxon>Dictyoglomia</taxon>
        <taxon>Dictyoglomales</taxon>
        <taxon>Dictyoglomaceae</taxon>
        <taxon>Dictyoglomus</taxon>
    </lineage>
</organism>
<dbReference type="FunFam" id="3.30.54.20:FF:000002">
    <property type="entry name" value="Threonine--tRNA ligase"/>
    <property type="match status" value="1"/>
</dbReference>
<evidence type="ECO:0000256" key="14">
    <source>
        <dbReference type="SAM" id="Coils"/>
    </source>
</evidence>
<dbReference type="InterPro" id="IPR033728">
    <property type="entry name" value="ThrRS_core"/>
</dbReference>
<dbReference type="PRINTS" id="PR01047">
    <property type="entry name" value="TRNASYNTHTHR"/>
</dbReference>
<name>B5YDY7_DICT6</name>
<evidence type="ECO:0000256" key="9">
    <source>
        <dbReference type="ARBA" id="ARBA00022884"/>
    </source>
</evidence>
<dbReference type="HOGENOM" id="CLU_008554_0_1_0"/>
<dbReference type="PROSITE" id="PS50862">
    <property type="entry name" value="AA_TRNA_LIGASE_II"/>
    <property type="match status" value="1"/>
</dbReference>
<dbReference type="Pfam" id="PF07973">
    <property type="entry name" value="tRNA_SAD"/>
    <property type="match status" value="1"/>
</dbReference>
<evidence type="ECO:0000256" key="2">
    <source>
        <dbReference type="ARBA" id="ARBA00022490"/>
    </source>
</evidence>
<dbReference type="Gene3D" id="3.30.54.20">
    <property type="match status" value="1"/>
</dbReference>
<evidence type="ECO:0000256" key="4">
    <source>
        <dbReference type="ARBA" id="ARBA00022598"/>
    </source>
</evidence>
<dbReference type="AlphaFoldDB" id="B5YDY7"/>
<dbReference type="OrthoDB" id="9802304at2"/>
<keyword evidence="9 13" id="KW-0694">RNA-binding</keyword>
<dbReference type="Proteomes" id="UP000001733">
    <property type="component" value="Chromosome"/>
</dbReference>
<evidence type="ECO:0000256" key="3">
    <source>
        <dbReference type="ARBA" id="ARBA00022555"/>
    </source>
</evidence>
<dbReference type="InterPro" id="IPR045864">
    <property type="entry name" value="aa-tRNA-synth_II/BPL/LPL"/>
</dbReference>
<dbReference type="CDD" id="cd00860">
    <property type="entry name" value="ThrRS_anticodon"/>
    <property type="match status" value="1"/>
</dbReference>
<dbReference type="SMART" id="SM00863">
    <property type="entry name" value="tRNA_SAD"/>
    <property type="match status" value="1"/>
</dbReference>
<dbReference type="GO" id="GO:0005524">
    <property type="term" value="F:ATP binding"/>
    <property type="evidence" value="ECO:0007669"/>
    <property type="project" value="UniProtKB-UniRule"/>
</dbReference>
<dbReference type="GO" id="GO:0000049">
    <property type="term" value="F:tRNA binding"/>
    <property type="evidence" value="ECO:0007669"/>
    <property type="project" value="UniProtKB-KW"/>
</dbReference>
<dbReference type="Pfam" id="PF03129">
    <property type="entry name" value="HGTP_anticodon"/>
    <property type="match status" value="1"/>
</dbReference>
<dbReference type="PaxDb" id="309799-DICTH_0883"/>
<dbReference type="GO" id="GO:0046872">
    <property type="term" value="F:metal ion binding"/>
    <property type="evidence" value="ECO:0007669"/>
    <property type="project" value="UniProtKB-KW"/>
</dbReference>
<dbReference type="EMBL" id="CP001146">
    <property type="protein sequence ID" value="ACI18287.1"/>
    <property type="molecule type" value="Genomic_DNA"/>
</dbReference>
<dbReference type="InterPro" id="IPR006195">
    <property type="entry name" value="aa-tRNA-synth_II"/>
</dbReference>
<dbReference type="CDD" id="cd00771">
    <property type="entry name" value="ThrRS_core"/>
    <property type="match status" value="1"/>
</dbReference>
<dbReference type="InterPro" id="IPR036621">
    <property type="entry name" value="Anticodon-bd_dom_sf"/>
</dbReference>
<evidence type="ECO:0000256" key="1">
    <source>
        <dbReference type="ARBA" id="ARBA00008226"/>
    </source>
</evidence>
<dbReference type="KEGG" id="dth:DICTH_0883"/>
<keyword evidence="6 13" id="KW-0547">Nucleotide-binding</keyword>
<comment type="subcellular location">
    <subcellularLocation>
        <location evidence="13">Cytoplasm</location>
    </subcellularLocation>
</comment>
<dbReference type="EC" id="6.1.1.3" evidence="13"/>
<evidence type="ECO:0000256" key="13">
    <source>
        <dbReference type="HAMAP-Rule" id="MF_00184"/>
    </source>
</evidence>
<evidence type="ECO:0000256" key="8">
    <source>
        <dbReference type="ARBA" id="ARBA00022840"/>
    </source>
</evidence>
<evidence type="ECO:0000256" key="11">
    <source>
        <dbReference type="ARBA" id="ARBA00023146"/>
    </source>
</evidence>
<sequence>MGWKMQYKDKIWEKEGNLLEVVKEEGLEKKVFGAKINGVLSDLNVFPQDGSFVELLDWESEDGRSIYRHTSAHILAHAVKELFPEVKLGIGPAIEDGFYYDFYRSEPFSQEDLEKIEAKMREIIKQDLPIERIEVTREEAERILKEMKEDFKLELLEEIPEGERISFYRQGNFIDLCRGPHLPSTGWVKSFKLLSVSGAYWRGNEKNPMFQRIYGTSFPSEEELKKYLEEREEAQRRDHRKLGRELEIFDTFEEAGPGLIFYPPKGAMLRLIIEEFERKEHLKRGYLPVITPHLMQAELWKRSGHWDNYRENMFFLQVEDKDYAVKPMNCPGHILIYNSKVRSYRDLPLRFFEMGTVYRYERSGVLYGLERARGFTQDDAHIFCTQEQLEDEIKGVLDFVFYMLDSFGLKDYVVTLSTKPEKYIGSDEIWEKATQALKNALESVGIDYRIAEGEGAFYGPKIDVGLKGLLGKMWQGPTIQVDFNLPERFDLTYDAPDGTKKRPVMIHRAILGSYERFIGILIEHYGGRFPLWLAPEQVRILPISEKHNEYAEYVLRTLRDNEIRAEIDKDQAKLNYKLRKAIAEKVPYIFIVGDKEKEEGKVSVRIHNKDLGVFDLSYVIAKLLEEIKSKKVFSGGFE</sequence>
<dbReference type="RefSeq" id="WP_012546919.1">
    <property type="nucleotide sequence ID" value="NC_011297.1"/>
</dbReference>
<evidence type="ECO:0000256" key="6">
    <source>
        <dbReference type="ARBA" id="ARBA00022741"/>
    </source>
</evidence>
<comment type="subunit">
    <text evidence="13">Homodimer.</text>
</comment>
<evidence type="ECO:0000313" key="16">
    <source>
        <dbReference type="EMBL" id="ACI18287.1"/>
    </source>
</evidence>
<keyword evidence="17" id="KW-1185">Reference proteome</keyword>
<keyword evidence="5 13" id="KW-0479">Metal-binding</keyword>
<evidence type="ECO:0000256" key="5">
    <source>
        <dbReference type="ARBA" id="ARBA00022723"/>
    </source>
</evidence>
<dbReference type="InterPro" id="IPR047246">
    <property type="entry name" value="ThrRS_anticodon"/>
</dbReference>
<dbReference type="NCBIfam" id="TIGR00418">
    <property type="entry name" value="thrS"/>
    <property type="match status" value="1"/>
</dbReference>
<keyword evidence="11 13" id="KW-0030">Aminoacyl-tRNA synthetase</keyword>
<dbReference type="FunFam" id="3.30.930.10:FF:000002">
    <property type="entry name" value="Threonine--tRNA ligase"/>
    <property type="match status" value="1"/>
</dbReference>
<comment type="catalytic activity">
    <reaction evidence="12 13">
        <text>tRNA(Thr) + L-threonine + ATP = L-threonyl-tRNA(Thr) + AMP + diphosphate + H(+)</text>
        <dbReference type="Rhea" id="RHEA:24624"/>
        <dbReference type="Rhea" id="RHEA-COMP:9670"/>
        <dbReference type="Rhea" id="RHEA-COMP:9704"/>
        <dbReference type="ChEBI" id="CHEBI:15378"/>
        <dbReference type="ChEBI" id="CHEBI:30616"/>
        <dbReference type="ChEBI" id="CHEBI:33019"/>
        <dbReference type="ChEBI" id="CHEBI:57926"/>
        <dbReference type="ChEBI" id="CHEBI:78442"/>
        <dbReference type="ChEBI" id="CHEBI:78534"/>
        <dbReference type="ChEBI" id="CHEBI:456215"/>
        <dbReference type="EC" id="6.1.1.3"/>
    </reaction>
</comment>
<keyword evidence="2 13" id="KW-0963">Cytoplasm</keyword>
<dbReference type="FunFam" id="3.30.980.10:FF:000005">
    <property type="entry name" value="Threonyl-tRNA synthetase, mitochondrial"/>
    <property type="match status" value="1"/>
</dbReference>
<dbReference type="InterPro" id="IPR004154">
    <property type="entry name" value="Anticodon-bd"/>
</dbReference>
<dbReference type="FunFam" id="3.40.50.800:FF:000001">
    <property type="entry name" value="Threonine--tRNA ligase"/>
    <property type="match status" value="1"/>
</dbReference>